<reference evidence="2" key="1">
    <citation type="journal article" date="2011" name="Nature">
        <title>Genome sequence and analysis of the tuber crop potato.</title>
        <authorList>
            <consortium name="The Potato Genome Sequencing Consortium"/>
        </authorList>
    </citation>
    <scope>NUCLEOTIDE SEQUENCE [LARGE SCALE GENOMIC DNA]</scope>
    <source>
        <strain evidence="2">cv. DM1-3 516 R44</strain>
    </source>
</reference>
<evidence type="ECO:0000313" key="2">
    <source>
        <dbReference type="Proteomes" id="UP000011115"/>
    </source>
</evidence>
<name>M0ZRF2_SOLTU</name>
<dbReference type="Gramene" id="PGSC0003DMT400006484">
    <property type="protein sequence ID" value="PGSC0003DMT400006484"/>
    <property type="gene ID" value="PGSC0003DMG400002527"/>
</dbReference>
<dbReference type="PaxDb" id="4113-PGSC0003DMT400006484"/>
<keyword evidence="2" id="KW-1185">Reference proteome</keyword>
<protein>
    <submittedName>
        <fullName evidence="1">Uncharacterized protein</fullName>
    </submittedName>
</protein>
<evidence type="ECO:0000313" key="1">
    <source>
        <dbReference type="EnsemblPlants" id="PGSC0003DMT400006484"/>
    </source>
</evidence>
<dbReference type="EnsemblPlants" id="PGSC0003DMT400006484">
    <property type="protein sequence ID" value="PGSC0003DMT400006484"/>
    <property type="gene ID" value="PGSC0003DMG400002527"/>
</dbReference>
<dbReference type="Proteomes" id="UP000011115">
    <property type="component" value="Unassembled WGS sequence"/>
</dbReference>
<dbReference type="InParanoid" id="M0ZRF2"/>
<organism evidence="1 2">
    <name type="scientific">Solanum tuberosum</name>
    <name type="common">Potato</name>
    <dbReference type="NCBI Taxonomy" id="4113"/>
    <lineage>
        <taxon>Eukaryota</taxon>
        <taxon>Viridiplantae</taxon>
        <taxon>Streptophyta</taxon>
        <taxon>Embryophyta</taxon>
        <taxon>Tracheophyta</taxon>
        <taxon>Spermatophyta</taxon>
        <taxon>Magnoliopsida</taxon>
        <taxon>eudicotyledons</taxon>
        <taxon>Gunneridae</taxon>
        <taxon>Pentapetalae</taxon>
        <taxon>asterids</taxon>
        <taxon>lamiids</taxon>
        <taxon>Solanales</taxon>
        <taxon>Solanaceae</taxon>
        <taxon>Solanoideae</taxon>
        <taxon>Solaneae</taxon>
        <taxon>Solanum</taxon>
    </lineage>
</organism>
<dbReference type="AlphaFoldDB" id="M0ZRF2"/>
<proteinExistence type="predicted"/>
<sequence>MSASLGFNCIKEYSLLKARIAPTCKPRWDCVDKQACYYIHMLHPCKWGCQTWCFNFNMRKWSPEKGGRPRVFGSCSSINVLANGIHSGNQSH</sequence>
<reference evidence="1" key="2">
    <citation type="submission" date="2015-06" db="UniProtKB">
        <authorList>
            <consortium name="EnsemblPlants"/>
        </authorList>
    </citation>
    <scope>IDENTIFICATION</scope>
    <source>
        <strain evidence="1">DM1-3 516 R44</strain>
    </source>
</reference>
<accession>M0ZRF2</accession>
<dbReference type="ExpressionAtlas" id="M0ZRF2">
    <property type="expression patterns" value="baseline"/>
</dbReference>
<dbReference type="HOGENOM" id="CLU_2417506_0_0_1"/>